<evidence type="ECO:0000256" key="6">
    <source>
        <dbReference type="PROSITE-ProRule" id="PRU00339"/>
    </source>
</evidence>
<dbReference type="GO" id="GO:0005634">
    <property type="term" value="C:nucleus"/>
    <property type="evidence" value="ECO:0007669"/>
    <property type="project" value="TreeGrafter"/>
</dbReference>
<evidence type="ECO:0000259" key="8">
    <source>
        <dbReference type="Pfam" id="PF14737"/>
    </source>
</evidence>
<evidence type="ECO:0000256" key="5">
    <source>
        <dbReference type="ARBA" id="ARBA00022803"/>
    </source>
</evidence>
<dbReference type="GO" id="GO:0042826">
    <property type="term" value="F:histone deacetylase binding"/>
    <property type="evidence" value="ECO:0007669"/>
    <property type="project" value="TreeGrafter"/>
</dbReference>
<dbReference type="InterPro" id="IPR019734">
    <property type="entry name" value="TPR_rpt"/>
</dbReference>
<keyword evidence="4" id="KW-0677">Repeat</keyword>
<keyword evidence="1" id="KW-0489">Methyltransferase</keyword>
<dbReference type="Gene3D" id="1.25.40.10">
    <property type="entry name" value="Tetratricopeptide repeat domain"/>
    <property type="match status" value="1"/>
</dbReference>
<name>A0A9P6I8S2_9PEZI</name>
<protein>
    <submittedName>
        <fullName evidence="9">Tetratricopeptide</fullName>
    </submittedName>
</protein>
<feature type="domain" description="DUF4470" evidence="8">
    <location>
        <begin position="180"/>
        <end position="280"/>
    </location>
</feature>
<dbReference type="InterPro" id="IPR011990">
    <property type="entry name" value="TPR-like_helical_dom_sf"/>
</dbReference>
<dbReference type="OrthoDB" id="2423701at2759"/>
<dbReference type="PANTHER" id="PTHR46165">
    <property type="entry name" value="SET AND MYND DOMAIN-CONTAINING PROTEIN 4"/>
    <property type="match status" value="1"/>
</dbReference>
<sequence>MASTSASPDSAAARERGNDFYRKGNFAEAEKAYNEAASLAPEDPAPWSNISAIKFEQGDYSASLKNIEKALSLTASESDDEPKKQKLYTRMVKCHLHSNSLDSAEDAVKYLSRDAPSDSLRASLEGMKKLLESAPDEDKLRKQTLDRVTRYKGSLQDAPEYYAMGHDLAEPLFDASLMSAVGPKDDISFLLCGSGDARHLFASIAHLGLTEMMRQQGPGVDKQSFGRVHFTILDINPAALARTLVMFDMIFQYIILKAKRLPRIEDALTCMAYVYSSAFIPPFVLMKLMEHIRTLIDRLEEGGDVLGLIYVPEDTRAQVIRKLKQWTEDLGEQYAPKKIRAPLLANFHKTDEQKKKVFGEDPVDKQKEIEERQRDFKEFGVVFANDVFIGRREPELGALLEAFRSGAPEAKKNLEQHIDANWKTNPTVLDMDYEPRRHEEVDPSAPSYELLPTLDWDPTSLIHNLSIPVKDAEKNDVIKSLEEFFDYLCVATMSLTDRMDIEVISGEMADVLDRIRYNKLEHRLQKPSSPDGLDATKFPRQYDRIHMSNIPDYIGGPLAALLYGGPVLREDRPSNLRFNNLLNPPMFDSHDHFLAEYMLMSDTKQVSDHFGLVREKDANAPAVPEDFMKMLMGNTFMAENYFVWARSGTKRIPSNRMMPRSSLEHWLYGHLLKICLPYPRPTWSDRPVHAPLNLTAFLRIVNRMHEVGYPAHWLSGILSAVCEGNITTTARAPREIVMHPESLTKYAQRKMSLSPWRAEFTTLLSLWRRLLPFGVIVPEHTLVPAEEIIECTITFPKFHEYQRRVMHFALAFVDDSKVDASQPDLRKLLLEDEEGDASDTAANFREKGIHLVTAFKFVTDTRTATFWMRKDVVDHITQGGSWSASIYRTDNWETLLDTIVPAAPALRRLGPWTRA</sequence>
<evidence type="ECO:0000256" key="4">
    <source>
        <dbReference type="ARBA" id="ARBA00022737"/>
    </source>
</evidence>
<dbReference type="GO" id="GO:0032259">
    <property type="term" value="P:methylation"/>
    <property type="evidence" value="ECO:0007669"/>
    <property type="project" value="UniProtKB-KW"/>
</dbReference>
<accession>A0A9P6I8S2</accession>
<feature type="compositionally biased region" description="Low complexity" evidence="7">
    <location>
        <begin position="1"/>
        <end position="11"/>
    </location>
</feature>
<keyword evidence="3" id="KW-0949">S-adenosyl-L-methionine</keyword>
<gene>
    <name evidence="9" type="ORF">CkaCkLH20_04367</name>
</gene>
<proteinExistence type="predicted"/>
<dbReference type="InterPro" id="IPR027974">
    <property type="entry name" value="DUF4470"/>
</dbReference>
<dbReference type="Pfam" id="PF14737">
    <property type="entry name" value="DUF4470"/>
    <property type="match status" value="1"/>
</dbReference>
<feature type="repeat" description="TPR" evidence="6">
    <location>
        <begin position="10"/>
        <end position="43"/>
    </location>
</feature>
<dbReference type="InterPro" id="IPR013105">
    <property type="entry name" value="TPR_2"/>
</dbReference>
<evidence type="ECO:0000313" key="9">
    <source>
        <dbReference type="EMBL" id="KAF9878329.1"/>
    </source>
</evidence>
<dbReference type="EMBL" id="JAATWM020000011">
    <property type="protein sequence ID" value="KAF9878329.1"/>
    <property type="molecule type" value="Genomic_DNA"/>
</dbReference>
<evidence type="ECO:0000256" key="3">
    <source>
        <dbReference type="ARBA" id="ARBA00022691"/>
    </source>
</evidence>
<dbReference type="SMART" id="SM00028">
    <property type="entry name" value="TPR"/>
    <property type="match status" value="2"/>
</dbReference>
<comment type="caution">
    <text evidence="9">The sequence shown here is derived from an EMBL/GenBank/DDBJ whole genome shotgun (WGS) entry which is preliminary data.</text>
</comment>
<organism evidence="9 10">
    <name type="scientific">Colletotrichum karsti</name>
    <dbReference type="NCBI Taxonomy" id="1095194"/>
    <lineage>
        <taxon>Eukaryota</taxon>
        <taxon>Fungi</taxon>
        <taxon>Dikarya</taxon>
        <taxon>Ascomycota</taxon>
        <taxon>Pezizomycotina</taxon>
        <taxon>Sordariomycetes</taxon>
        <taxon>Hypocreomycetidae</taxon>
        <taxon>Glomerellales</taxon>
        <taxon>Glomerellaceae</taxon>
        <taxon>Colletotrichum</taxon>
        <taxon>Colletotrichum boninense species complex</taxon>
    </lineage>
</organism>
<dbReference type="Proteomes" id="UP000781932">
    <property type="component" value="Unassembled WGS sequence"/>
</dbReference>
<reference evidence="9" key="2">
    <citation type="submission" date="2020-11" db="EMBL/GenBank/DDBJ databases">
        <title>Whole genome sequencing of Colletotrichum sp.</title>
        <authorList>
            <person name="Li H."/>
        </authorList>
    </citation>
    <scope>NUCLEOTIDE SEQUENCE</scope>
    <source>
        <strain evidence="9">CkLH20</strain>
    </source>
</reference>
<dbReference type="PANTHER" id="PTHR46165:SF7">
    <property type="entry name" value="SET AND MYND DOMAIN-CONTAINING PROTEIN 4"/>
    <property type="match status" value="1"/>
</dbReference>
<dbReference type="PROSITE" id="PS50005">
    <property type="entry name" value="TPR"/>
    <property type="match status" value="1"/>
</dbReference>
<dbReference type="GO" id="GO:0005737">
    <property type="term" value="C:cytoplasm"/>
    <property type="evidence" value="ECO:0007669"/>
    <property type="project" value="TreeGrafter"/>
</dbReference>
<dbReference type="SUPFAM" id="SSF48452">
    <property type="entry name" value="TPR-like"/>
    <property type="match status" value="1"/>
</dbReference>
<dbReference type="AlphaFoldDB" id="A0A9P6I8S2"/>
<dbReference type="RefSeq" id="XP_038747790.1">
    <property type="nucleotide sequence ID" value="XM_038887086.1"/>
</dbReference>
<evidence type="ECO:0000256" key="1">
    <source>
        <dbReference type="ARBA" id="ARBA00022603"/>
    </source>
</evidence>
<keyword evidence="2" id="KW-0808">Transferase</keyword>
<keyword evidence="10" id="KW-1185">Reference proteome</keyword>
<dbReference type="InterPro" id="IPR052097">
    <property type="entry name" value="SET-MYND_domain_protein"/>
</dbReference>
<dbReference type="GeneID" id="62160160"/>
<evidence type="ECO:0000256" key="2">
    <source>
        <dbReference type="ARBA" id="ARBA00022679"/>
    </source>
</evidence>
<reference evidence="9" key="1">
    <citation type="submission" date="2020-03" db="EMBL/GenBank/DDBJ databases">
        <authorList>
            <person name="He L."/>
        </authorList>
    </citation>
    <scope>NUCLEOTIDE SEQUENCE</scope>
    <source>
        <strain evidence="9">CkLH20</strain>
    </source>
</reference>
<dbReference type="Pfam" id="PF07719">
    <property type="entry name" value="TPR_2"/>
    <property type="match status" value="1"/>
</dbReference>
<dbReference type="GO" id="GO:0008168">
    <property type="term" value="F:methyltransferase activity"/>
    <property type="evidence" value="ECO:0007669"/>
    <property type="project" value="UniProtKB-KW"/>
</dbReference>
<feature type="region of interest" description="Disordered" evidence="7">
    <location>
        <begin position="1"/>
        <end position="20"/>
    </location>
</feature>
<evidence type="ECO:0000256" key="7">
    <source>
        <dbReference type="SAM" id="MobiDB-lite"/>
    </source>
</evidence>
<keyword evidence="5 6" id="KW-0802">TPR repeat</keyword>
<evidence type="ECO:0000313" key="10">
    <source>
        <dbReference type="Proteomes" id="UP000781932"/>
    </source>
</evidence>